<organism evidence="2 3">
    <name type="scientific">Actinospica durhamensis</name>
    <dbReference type="NCBI Taxonomy" id="1508375"/>
    <lineage>
        <taxon>Bacteria</taxon>
        <taxon>Bacillati</taxon>
        <taxon>Actinomycetota</taxon>
        <taxon>Actinomycetes</taxon>
        <taxon>Catenulisporales</taxon>
        <taxon>Actinospicaceae</taxon>
        <taxon>Actinospica</taxon>
    </lineage>
</organism>
<keyword evidence="3" id="KW-1185">Reference proteome</keyword>
<dbReference type="InterPro" id="IPR035093">
    <property type="entry name" value="RelE/ParE_toxin_dom_sf"/>
</dbReference>
<name>A0A941ISZ5_9ACTN</name>
<dbReference type="InterPro" id="IPR007712">
    <property type="entry name" value="RelE/ParE_toxin"/>
</dbReference>
<comment type="caution">
    <text evidence="2">The sequence shown here is derived from an EMBL/GenBank/DDBJ whole genome shotgun (WGS) entry which is preliminary data.</text>
</comment>
<reference evidence="2" key="1">
    <citation type="submission" date="2021-04" db="EMBL/GenBank/DDBJ databases">
        <title>Genome based classification of Actinospica acidithermotolerans sp. nov., an actinobacterium isolated from an Indonesian hot spring.</title>
        <authorList>
            <person name="Kusuma A.B."/>
            <person name="Putra K.E."/>
            <person name="Nafisah S."/>
            <person name="Loh J."/>
            <person name="Nouioui I."/>
            <person name="Goodfellow M."/>
        </authorList>
    </citation>
    <scope>NUCLEOTIDE SEQUENCE</scope>
    <source>
        <strain evidence="2">CSCA 57</strain>
    </source>
</reference>
<dbReference type="SUPFAM" id="SSF143011">
    <property type="entry name" value="RelE-like"/>
    <property type="match status" value="1"/>
</dbReference>
<keyword evidence="1" id="KW-1277">Toxin-antitoxin system</keyword>
<protein>
    <submittedName>
        <fullName evidence="2">Type II toxin-antitoxin system RelE/ParE family toxin</fullName>
    </submittedName>
</protein>
<proteinExistence type="predicted"/>
<dbReference type="Gene3D" id="3.30.2310.20">
    <property type="entry name" value="RelE-like"/>
    <property type="match status" value="1"/>
</dbReference>
<dbReference type="EMBL" id="JAGSOG010000039">
    <property type="protein sequence ID" value="MBR7833786.1"/>
    <property type="molecule type" value="Genomic_DNA"/>
</dbReference>
<evidence type="ECO:0000313" key="3">
    <source>
        <dbReference type="Proteomes" id="UP000675781"/>
    </source>
</evidence>
<sequence>MRLEIGPLFKSAAVEAAKEDQDGFAELHSVLRLLPSNPRPDDSAEWSVDDFGELRRLRYAGYRVLYVIDEAQDRVVLIRLGRDAT</sequence>
<gene>
    <name evidence="2" type="ORF">KDL01_10950</name>
</gene>
<dbReference type="Pfam" id="PF05016">
    <property type="entry name" value="ParE_toxin"/>
    <property type="match status" value="1"/>
</dbReference>
<evidence type="ECO:0000256" key="1">
    <source>
        <dbReference type="ARBA" id="ARBA00022649"/>
    </source>
</evidence>
<dbReference type="AlphaFoldDB" id="A0A941ISZ5"/>
<dbReference type="RefSeq" id="WP_212528305.1">
    <property type="nucleotide sequence ID" value="NZ_JAGSOG010000039.1"/>
</dbReference>
<dbReference type="Proteomes" id="UP000675781">
    <property type="component" value="Unassembled WGS sequence"/>
</dbReference>
<evidence type="ECO:0000313" key="2">
    <source>
        <dbReference type="EMBL" id="MBR7833786.1"/>
    </source>
</evidence>
<accession>A0A941ISZ5</accession>